<gene>
    <name evidence="12" type="ORF">ET495_10530</name>
</gene>
<name>A0A4P6ELQ3_9MICO</name>
<dbReference type="AlphaFoldDB" id="A0A4P6ELQ3"/>
<keyword evidence="4 9" id="KW-1003">Cell membrane</keyword>
<dbReference type="GO" id="GO:0015920">
    <property type="term" value="P:lipopolysaccharide transport"/>
    <property type="evidence" value="ECO:0007669"/>
    <property type="project" value="TreeGrafter"/>
</dbReference>
<keyword evidence="13" id="KW-1185">Reference proteome</keyword>
<feature type="compositionally biased region" description="Polar residues" evidence="10">
    <location>
        <begin position="31"/>
        <end position="40"/>
    </location>
</feature>
<evidence type="ECO:0000256" key="3">
    <source>
        <dbReference type="ARBA" id="ARBA00022448"/>
    </source>
</evidence>
<dbReference type="PANTHER" id="PTHR30413:SF8">
    <property type="entry name" value="TRANSPORT PERMEASE PROTEIN"/>
    <property type="match status" value="1"/>
</dbReference>
<reference evidence="12 13" key="1">
    <citation type="submission" date="2019-01" db="EMBL/GenBank/DDBJ databases">
        <title>Genome sequencing of strain 2JSPR-7.</title>
        <authorList>
            <person name="Heo J."/>
            <person name="Kim S.-J."/>
            <person name="Kim J.-S."/>
            <person name="Hong S.-B."/>
            <person name="Kwon S.-W."/>
        </authorList>
    </citation>
    <scope>NUCLEOTIDE SEQUENCE [LARGE SCALE GENOMIC DNA]</scope>
    <source>
        <strain evidence="12 13">2JSPR-7</strain>
    </source>
</reference>
<evidence type="ECO:0000256" key="7">
    <source>
        <dbReference type="ARBA" id="ARBA00022989"/>
    </source>
</evidence>
<keyword evidence="5" id="KW-0997">Cell inner membrane</keyword>
<comment type="similarity">
    <text evidence="2 9">Belongs to the ABC-2 integral membrane protein family.</text>
</comment>
<dbReference type="GO" id="GO:0005886">
    <property type="term" value="C:plasma membrane"/>
    <property type="evidence" value="ECO:0007669"/>
    <property type="project" value="UniProtKB-SubCell"/>
</dbReference>
<dbReference type="Pfam" id="PF01061">
    <property type="entry name" value="ABC2_membrane"/>
    <property type="match status" value="1"/>
</dbReference>
<dbReference type="EMBL" id="CP035495">
    <property type="protein sequence ID" value="QAY63614.1"/>
    <property type="molecule type" value="Genomic_DNA"/>
</dbReference>
<dbReference type="PROSITE" id="PS51012">
    <property type="entry name" value="ABC_TM2"/>
    <property type="match status" value="1"/>
</dbReference>
<evidence type="ECO:0000259" key="11">
    <source>
        <dbReference type="PROSITE" id="PS51012"/>
    </source>
</evidence>
<evidence type="ECO:0000256" key="5">
    <source>
        <dbReference type="ARBA" id="ARBA00022519"/>
    </source>
</evidence>
<dbReference type="OrthoDB" id="4186295at2"/>
<keyword evidence="7 9" id="KW-1133">Transmembrane helix</keyword>
<protein>
    <recommendedName>
        <fullName evidence="9">Transport permease protein</fullName>
    </recommendedName>
</protein>
<keyword evidence="8 9" id="KW-0472">Membrane</keyword>
<feature type="region of interest" description="Disordered" evidence="10">
    <location>
        <begin position="1"/>
        <end position="48"/>
    </location>
</feature>
<dbReference type="GO" id="GO:0140359">
    <property type="term" value="F:ABC-type transporter activity"/>
    <property type="evidence" value="ECO:0007669"/>
    <property type="project" value="InterPro"/>
</dbReference>
<dbReference type="InterPro" id="IPR047817">
    <property type="entry name" value="ABC2_TM_bact-type"/>
</dbReference>
<keyword evidence="6 9" id="KW-0812">Transmembrane</keyword>
<evidence type="ECO:0000256" key="2">
    <source>
        <dbReference type="ARBA" id="ARBA00007783"/>
    </source>
</evidence>
<dbReference type="KEGG" id="xyl:ET495_10530"/>
<dbReference type="Proteomes" id="UP000291758">
    <property type="component" value="Chromosome"/>
</dbReference>
<evidence type="ECO:0000313" key="13">
    <source>
        <dbReference type="Proteomes" id="UP000291758"/>
    </source>
</evidence>
<proteinExistence type="inferred from homology"/>
<feature type="transmembrane region" description="Helical" evidence="9">
    <location>
        <begin position="244"/>
        <end position="263"/>
    </location>
</feature>
<evidence type="ECO:0000256" key="8">
    <source>
        <dbReference type="ARBA" id="ARBA00023136"/>
    </source>
</evidence>
<comment type="subcellular location">
    <subcellularLocation>
        <location evidence="1">Cell inner membrane</location>
        <topology evidence="1">Multi-pass membrane protein</topology>
    </subcellularLocation>
    <subcellularLocation>
        <location evidence="9">Cell membrane</location>
        <topology evidence="9">Multi-pass membrane protein</topology>
    </subcellularLocation>
</comment>
<keyword evidence="3 9" id="KW-0813">Transport</keyword>
<feature type="transmembrane region" description="Helical" evidence="9">
    <location>
        <begin position="132"/>
        <end position="157"/>
    </location>
</feature>
<feature type="domain" description="ABC transmembrane type-2" evidence="11">
    <location>
        <begin position="99"/>
        <end position="323"/>
    </location>
</feature>
<accession>A0A4P6ELQ3</accession>
<feature type="transmembrane region" description="Helical" evidence="9">
    <location>
        <begin position="302"/>
        <end position="321"/>
    </location>
</feature>
<sequence>MRKAGETGCPARTPADRPVTPMTSSHERTASPGSASTGQHSAAFGTRDPKVEVVSASRLSRVGARPSLGRYLMELWRRRHFLWAEARAKVGAGSRETRLGQLWLVMTPMLDGLVFYVMFGLVLRAGRGVPNFIGFLLIGVFLFGFASRCITAGSNAINSGKNLIKAFQFPRASLPIAVVLREVLNLGIVLAALGVLLLAFPPAEIWSWRVALVVPILGLLIAFVTGVALFFARICAAVPDVNRLISLGMRLFMWGSGVMFPLARFENQPALLAVIRANPLFIAIDMARSVILHGLMPGGAQWLAMSGWAVGALVLGLIFFWKAEESYGRA</sequence>
<evidence type="ECO:0000313" key="12">
    <source>
        <dbReference type="EMBL" id="QAY63614.1"/>
    </source>
</evidence>
<organism evidence="12 13">
    <name type="scientific">Xylanimonas allomyrinae</name>
    <dbReference type="NCBI Taxonomy" id="2509459"/>
    <lineage>
        <taxon>Bacteria</taxon>
        <taxon>Bacillati</taxon>
        <taxon>Actinomycetota</taxon>
        <taxon>Actinomycetes</taxon>
        <taxon>Micrococcales</taxon>
        <taxon>Promicromonosporaceae</taxon>
        <taxon>Xylanimonas</taxon>
    </lineage>
</organism>
<feature type="transmembrane region" description="Helical" evidence="9">
    <location>
        <begin position="206"/>
        <end position="232"/>
    </location>
</feature>
<evidence type="ECO:0000256" key="1">
    <source>
        <dbReference type="ARBA" id="ARBA00004429"/>
    </source>
</evidence>
<evidence type="ECO:0000256" key="4">
    <source>
        <dbReference type="ARBA" id="ARBA00022475"/>
    </source>
</evidence>
<dbReference type="PANTHER" id="PTHR30413">
    <property type="entry name" value="INNER MEMBRANE TRANSPORT PERMEASE"/>
    <property type="match status" value="1"/>
</dbReference>
<feature type="transmembrane region" description="Helical" evidence="9">
    <location>
        <begin position="102"/>
        <end position="126"/>
    </location>
</feature>
<dbReference type="InterPro" id="IPR013525">
    <property type="entry name" value="ABC2_TM"/>
</dbReference>
<evidence type="ECO:0000256" key="6">
    <source>
        <dbReference type="ARBA" id="ARBA00022692"/>
    </source>
</evidence>
<feature type="transmembrane region" description="Helical" evidence="9">
    <location>
        <begin position="178"/>
        <end position="200"/>
    </location>
</feature>
<evidence type="ECO:0000256" key="9">
    <source>
        <dbReference type="RuleBase" id="RU361157"/>
    </source>
</evidence>
<evidence type="ECO:0000256" key="10">
    <source>
        <dbReference type="SAM" id="MobiDB-lite"/>
    </source>
</evidence>